<evidence type="ECO:0000313" key="2">
    <source>
        <dbReference type="EnsemblMetazoa" id="XP_003246468.3"/>
    </source>
</evidence>
<dbReference type="KEGG" id="api:100574596"/>
<dbReference type="OrthoDB" id="2309723at2759"/>
<proteinExistence type="predicted"/>
<name>A0A8R2A8J9_ACYPI</name>
<dbReference type="Proteomes" id="UP000007819">
    <property type="component" value="Chromosome A2"/>
</dbReference>
<evidence type="ECO:0000259" key="1">
    <source>
        <dbReference type="PROSITE" id="PS50405"/>
    </source>
</evidence>
<reference evidence="3" key="1">
    <citation type="submission" date="2010-06" db="EMBL/GenBank/DDBJ databases">
        <authorList>
            <person name="Jiang H."/>
            <person name="Abraham K."/>
            <person name="Ali S."/>
            <person name="Alsbrooks S.L."/>
            <person name="Anim B.N."/>
            <person name="Anosike U.S."/>
            <person name="Attaway T."/>
            <person name="Bandaranaike D.P."/>
            <person name="Battles P.K."/>
            <person name="Bell S.N."/>
            <person name="Bell A.V."/>
            <person name="Beltran B."/>
            <person name="Bickham C."/>
            <person name="Bustamante Y."/>
            <person name="Caleb T."/>
            <person name="Canada A."/>
            <person name="Cardenas V."/>
            <person name="Carter K."/>
            <person name="Chacko J."/>
            <person name="Chandrabose M.N."/>
            <person name="Chavez D."/>
            <person name="Chavez A."/>
            <person name="Chen L."/>
            <person name="Chu H.-S."/>
            <person name="Claassen K.J."/>
            <person name="Cockrell R."/>
            <person name="Collins M."/>
            <person name="Cooper J.A."/>
            <person name="Cree A."/>
            <person name="Curry S.M."/>
            <person name="Da Y."/>
            <person name="Dao M.D."/>
            <person name="Das B."/>
            <person name="Davila M.-L."/>
            <person name="Davy-Carroll L."/>
            <person name="Denson S."/>
            <person name="Dinh H."/>
            <person name="Ebong V.E."/>
            <person name="Edwards J.R."/>
            <person name="Egan A."/>
            <person name="El-Daye J."/>
            <person name="Escobedo L."/>
            <person name="Fernandez S."/>
            <person name="Fernando P.R."/>
            <person name="Flagg N."/>
            <person name="Forbes L.D."/>
            <person name="Fowler R.G."/>
            <person name="Fu Q."/>
            <person name="Gabisi R.A."/>
            <person name="Ganer J."/>
            <person name="Garbino Pronczuk A."/>
            <person name="Garcia R.M."/>
            <person name="Garner T."/>
            <person name="Garrett T.E."/>
            <person name="Gonzalez D.A."/>
            <person name="Hamid H."/>
            <person name="Hawkins E.S."/>
            <person name="Hirani K."/>
            <person name="Hogues M.E."/>
            <person name="Hollins B."/>
            <person name="Hsiao C.-H."/>
            <person name="Jabil R."/>
            <person name="James M.L."/>
            <person name="Jhangiani S.N."/>
            <person name="Johnson B."/>
            <person name="Johnson Q."/>
            <person name="Joshi V."/>
            <person name="Kalu J.B."/>
            <person name="Kam C."/>
            <person name="Kashfia A."/>
            <person name="Keebler J."/>
            <person name="Kisamo H."/>
            <person name="Kovar C.L."/>
            <person name="Lago L.A."/>
            <person name="Lai C.-Y."/>
            <person name="Laidlaw J."/>
            <person name="Lara F."/>
            <person name="Le T.-K."/>
            <person name="Lee S.L."/>
            <person name="Legall F.H."/>
            <person name="Lemon S.J."/>
            <person name="Lewis L.R."/>
            <person name="Li B."/>
            <person name="Liu Y."/>
            <person name="Liu Y.-S."/>
            <person name="Lopez J."/>
            <person name="Lozado R.J."/>
            <person name="Lu J."/>
            <person name="Madu R.C."/>
            <person name="Maheshwari M."/>
            <person name="Maheshwari R."/>
            <person name="Malloy K."/>
            <person name="Martinez E."/>
            <person name="Mathew T."/>
            <person name="Mercado I.C."/>
            <person name="Mercado C."/>
            <person name="Meyer B."/>
            <person name="Montgomery K."/>
            <person name="Morgan M.B."/>
            <person name="Munidasa M."/>
            <person name="Nazareth L.V."/>
            <person name="Nelson J."/>
            <person name="Ng B.M."/>
            <person name="Nguyen N.B."/>
            <person name="Nguyen P.Q."/>
            <person name="Nguyen T."/>
            <person name="Obregon M."/>
            <person name="Okwuonu G.O."/>
            <person name="Onwere C.G."/>
            <person name="Orozco G."/>
            <person name="Parra A."/>
            <person name="Patel S."/>
            <person name="Patil S."/>
            <person name="Perez A."/>
            <person name="Perez Y."/>
            <person name="Pham C."/>
            <person name="Primus E.L."/>
            <person name="Pu L.-L."/>
            <person name="Puazo M."/>
            <person name="Qin X."/>
            <person name="Quiroz J.B."/>
            <person name="Reese J."/>
            <person name="Richards S."/>
            <person name="Rives C.M."/>
            <person name="Robberts R."/>
            <person name="Ruiz S.J."/>
            <person name="Ruiz M.J."/>
            <person name="Santibanez J."/>
            <person name="Schneider B.W."/>
            <person name="Sisson I."/>
            <person name="Smith M."/>
            <person name="Sodergren E."/>
            <person name="Song X.-Z."/>
            <person name="Song B.B."/>
            <person name="Summersgill H."/>
            <person name="Thelus R."/>
            <person name="Thornton R.D."/>
            <person name="Trejos Z.Y."/>
            <person name="Usmani K."/>
            <person name="Vattathil S."/>
            <person name="Villasana D."/>
            <person name="Walker D.L."/>
            <person name="Wang S."/>
            <person name="Wang K."/>
            <person name="White C.S."/>
            <person name="Williams A.C."/>
            <person name="Williamson J."/>
            <person name="Wilson K."/>
            <person name="Woghiren I.O."/>
            <person name="Woodworth J.R."/>
            <person name="Worley K.C."/>
            <person name="Wright R.A."/>
            <person name="Wu W."/>
            <person name="Young L."/>
            <person name="Zhang L."/>
            <person name="Zhang J."/>
            <person name="Zhu Y."/>
            <person name="Muzny D.M."/>
            <person name="Weinstock G."/>
            <person name="Gibbs R.A."/>
        </authorList>
    </citation>
    <scope>NUCLEOTIDE SEQUENCE [LARGE SCALE GENOMIC DNA]</scope>
    <source>
        <strain evidence="3">LSR1</strain>
    </source>
</reference>
<evidence type="ECO:0000313" key="3">
    <source>
        <dbReference type="Proteomes" id="UP000007819"/>
    </source>
</evidence>
<dbReference type="GO" id="GO:0004364">
    <property type="term" value="F:glutathione transferase activity"/>
    <property type="evidence" value="ECO:0007669"/>
    <property type="project" value="TreeGrafter"/>
</dbReference>
<dbReference type="InterPro" id="IPR036282">
    <property type="entry name" value="Glutathione-S-Trfase_C_sf"/>
</dbReference>
<dbReference type="PANTHER" id="PTHR43969">
    <property type="entry name" value="GLUTATHIONE S TRANSFERASE D10, ISOFORM A-RELATED"/>
    <property type="match status" value="1"/>
</dbReference>
<keyword evidence="3" id="KW-1185">Reference proteome</keyword>
<dbReference type="EnsemblMetazoa" id="XM_003246420.4">
    <property type="protein sequence ID" value="XP_003246468.3"/>
    <property type="gene ID" value="LOC100574596"/>
</dbReference>
<dbReference type="SUPFAM" id="SSF47616">
    <property type="entry name" value="GST C-terminal domain-like"/>
    <property type="match status" value="1"/>
</dbReference>
<dbReference type="RefSeq" id="XP_003246468.3">
    <property type="nucleotide sequence ID" value="XM_003246420.4"/>
</dbReference>
<dbReference type="Pfam" id="PF00043">
    <property type="entry name" value="GST_C"/>
    <property type="match status" value="1"/>
</dbReference>
<dbReference type="AlphaFoldDB" id="A0A8R2A8J9"/>
<dbReference type="GO" id="GO:0006749">
    <property type="term" value="P:glutathione metabolic process"/>
    <property type="evidence" value="ECO:0007669"/>
    <property type="project" value="TreeGrafter"/>
</dbReference>
<accession>A0A8R2A8J9</accession>
<feature type="domain" description="GST C-terminal" evidence="1">
    <location>
        <begin position="1"/>
        <end position="129"/>
    </location>
</feature>
<sequence>MRGILIVKHAYNILKLESRFKFEDFFSFFQTAVILHGKQKTIEEEADAKMHNALKYFEEILKKSTWAVGESMTLADFALLASISTLEAIGFDLKEYEKIQEWLSKCRTTGKFEYDRTNQLGIDDIKSLLERVKMDKDKIDTEIVKTYLNVILT</sequence>
<dbReference type="Gene3D" id="1.20.1050.10">
    <property type="match status" value="1"/>
</dbReference>
<protein>
    <recommendedName>
        <fullName evidence="1">GST C-terminal domain-containing protein</fullName>
    </recommendedName>
</protein>
<dbReference type="InterPro" id="IPR010987">
    <property type="entry name" value="Glutathione-S-Trfase_C-like"/>
</dbReference>
<dbReference type="GeneID" id="100574596"/>
<dbReference type="PROSITE" id="PS50405">
    <property type="entry name" value="GST_CTER"/>
    <property type="match status" value="1"/>
</dbReference>
<reference evidence="2" key="2">
    <citation type="submission" date="2022-06" db="UniProtKB">
        <authorList>
            <consortium name="EnsemblMetazoa"/>
        </authorList>
    </citation>
    <scope>IDENTIFICATION</scope>
</reference>
<dbReference type="PANTHER" id="PTHR43969:SF9">
    <property type="entry name" value="GLUTATHIONE S TRANSFERASE D10, ISOFORM A-RELATED"/>
    <property type="match status" value="1"/>
</dbReference>
<dbReference type="InterPro" id="IPR004046">
    <property type="entry name" value="GST_C"/>
</dbReference>
<organism evidence="2 3">
    <name type="scientific">Acyrthosiphon pisum</name>
    <name type="common">Pea aphid</name>
    <dbReference type="NCBI Taxonomy" id="7029"/>
    <lineage>
        <taxon>Eukaryota</taxon>
        <taxon>Metazoa</taxon>
        <taxon>Ecdysozoa</taxon>
        <taxon>Arthropoda</taxon>
        <taxon>Hexapoda</taxon>
        <taxon>Insecta</taxon>
        <taxon>Pterygota</taxon>
        <taxon>Neoptera</taxon>
        <taxon>Paraneoptera</taxon>
        <taxon>Hemiptera</taxon>
        <taxon>Sternorrhyncha</taxon>
        <taxon>Aphidomorpha</taxon>
        <taxon>Aphidoidea</taxon>
        <taxon>Aphididae</taxon>
        <taxon>Macrosiphini</taxon>
        <taxon>Acyrthosiphon</taxon>
    </lineage>
</organism>